<dbReference type="PANTHER" id="PTHR32322:SF2">
    <property type="entry name" value="EAMA DOMAIN-CONTAINING PROTEIN"/>
    <property type="match status" value="1"/>
</dbReference>
<evidence type="ECO:0000256" key="2">
    <source>
        <dbReference type="ARBA" id="ARBA00007362"/>
    </source>
</evidence>
<dbReference type="PANTHER" id="PTHR32322">
    <property type="entry name" value="INNER MEMBRANE TRANSPORTER"/>
    <property type="match status" value="1"/>
</dbReference>
<evidence type="ECO:0000256" key="6">
    <source>
        <dbReference type="ARBA" id="ARBA00023136"/>
    </source>
</evidence>
<feature type="transmembrane region" description="Helical" evidence="7">
    <location>
        <begin position="39"/>
        <end position="58"/>
    </location>
</feature>
<keyword evidence="4 7" id="KW-0812">Transmembrane</keyword>
<evidence type="ECO:0000256" key="1">
    <source>
        <dbReference type="ARBA" id="ARBA00004651"/>
    </source>
</evidence>
<dbReference type="InterPro" id="IPR000620">
    <property type="entry name" value="EamA_dom"/>
</dbReference>
<evidence type="ECO:0000256" key="5">
    <source>
        <dbReference type="ARBA" id="ARBA00022989"/>
    </source>
</evidence>
<accession>A0A9N8D6H5</accession>
<gene>
    <name evidence="9" type="ORF">GHA_02839</name>
</gene>
<evidence type="ECO:0000313" key="10">
    <source>
        <dbReference type="Proteomes" id="UP000834611"/>
    </source>
</evidence>
<evidence type="ECO:0000256" key="7">
    <source>
        <dbReference type="SAM" id="Phobius"/>
    </source>
</evidence>
<dbReference type="AlphaFoldDB" id="A0A9N8D6H5"/>
<reference evidence="9" key="1">
    <citation type="submission" date="2020-05" db="EMBL/GenBank/DDBJ databases">
        <authorList>
            <person name="Delgado-Blas J."/>
        </authorList>
    </citation>
    <scope>NUCLEOTIDE SEQUENCE</scope>
    <source>
        <strain evidence="9">BB1453</strain>
    </source>
</reference>
<dbReference type="RefSeq" id="WP_239414181.1">
    <property type="nucleotide sequence ID" value="NZ_CAHPSF010000007.1"/>
</dbReference>
<feature type="transmembrane region" description="Helical" evidence="7">
    <location>
        <begin position="285"/>
        <end position="302"/>
    </location>
</feature>
<protein>
    <submittedName>
        <fullName evidence="9">Threonine and homoserine efflux system</fullName>
    </submittedName>
</protein>
<dbReference type="Proteomes" id="UP000834611">
    <property type="component" value="Unassembled WGS sequence"/>
</dbReference>
<comment type="caution">
    <text evidence="9">The sequence shown here is derived from an EMBL/GenBank/DDBJ whole genome shotgun (WGS) entry which is preliminary data.</text>
</comment>
<feature type="transmembrane region" description="Helical" evidence="7">
    <location>
        <begin position="204"/>
        <end position="220"/>
    </location>
</feature>
<feature type="transmembrane region" description="Helical" evidence="7">
    <location>
        <begin position="226"/>
        <end position="248"/>
    </location>
</feature>
<dbReference type="EMBL" id="CAHPSF010000007">
    <property type="protein sequence ID" value="CAB5703152.1"/>
    <property type="molecule type" value="Genomic_DNA"/>
</dbReference>
<evidence type="ECO:0000256" key="3">
    <source>
        <dbReference type="ARBA" id="ARBA00022475"/>
    </source>
</evidence>
<feature type="domain" description="EamA" evidence="8">
    <location>
        <begin position="170"/>
        <end position="302"/>
    </location>
</feature>
<feature type="transmembrane region" description="Helical" evidence="7">
    <location>
        <begin position="164"/>
        <end position="184"/>
    </location>
</feature>
<keyword evidence="3" id="KW-1003">Cell membrane</keyword>
<dbReference type="InterPro" id="IPR050638">
    <property type="entry name" value="AA-Vitamin_Transporters"/>
</dbReference>
<keyword evidence="5 7" id="KW-1133">Transmembrane helix</keyword>
<comment type="subcellular location">
    <subcellularLocation>
        <location evidence="1">Cell membrane</location>
        <topology evidence="1">Multi-pass membrane protein</topology>
    </subcellularLocation>
</comment>
<evidence type="ECO:0000259" key="8">
    <source>
        <dbReference type="Pfam" id="PF00892"/>
    </source>
</evidence>
<dbReference type="GO" id="GO:0016020">
    <property type="term" value="C:membrane"/>
    <property type="evidence" value="ECO:0007669"/>
    <property type="project" value="UniProtKB-SubCell"/>
</dbReference>
<evidence type="ECO:0000256" key="4">
    <source>
        <dbReference type="ARBA" id="ARBA00022692"/>
    </source>
</evidence>
<comment type="similarity">
    <text evidence="2">Belongs to the EamA transporter family.</text>
</comment>
<keyword evidence="6 7" id="KW-0472">Membrane</keyword>
<dbReference type="Pfam" id="PF00892">
    <property type="entry name" value="EamA"/>
    <property type="match status" value="2"/>
</dbReference>
<feature type="transmembrane region" description="Helical" evidence="7">
    <location>
        <begin position="140"/>
        <end position="158"/>
    </location>
</feature>
<sequence length="313" mass="33959">MTMRKVSLVGITLALSAAFLWGTAGTAQSFVQGATAPYWIGAFRLLVACLFFHLLFFYRSASRQSLKINERQQSENSSNRSRRYWRYITIAGICMGLYNLTFFAGIKATGIAIGTATTIGSAPIWAGLMQAILLKKSPSLLWWLGTFCATAGGTWMVLSQSSSWQINTGGLFICLSAGFCYALYTLMSKKLVSIDSPLTITKHTFSIAIFIAVPIAWILAGTPTVSWVSIAVIFYLGLLTTGVAYLLYTQALKHISAPTGVALGLIEPIVAFFLAIVVAHENVNMFAIVGLCLILAGLWLVLKSEGRVSKKPN</sequence>
<evidence type="ECO:0000313" key="9">
    <source>
        <dbReference type="EMBL" id="CAB5703152.1"/>
    </source>
</evidence>
<name>A0A9N8D6H5_PRORE</name>
<dbReference type="InterPro" id="IPR037185">
    <property type="entry name" value="EmrE-like"/>
</dbReference>
<feature type="transmembrane region" description="Helical" evidence="7">
    <location>
        <begin position="260"/>
        <end position="279"/>
    </location>
</feature>
<feature type="transmembrane region" description="Helical" evidence="7">
    <location>
        <begin position="84"/>
        <end position="104"/>
    </location>
</feature>
<feature type="transmembrane region" description="Helical" evidence="7">
    <location>
        <begin position="110"/>
        <end position="128"/>
    </location>
</feature>
<proteinExistence type="inferred from homology"/>
<feature type="domain" description="EamA" evidence="8">
    <location>
        <begin position="9"/>
        <end position="153"/>
    </location>
</feature>
<dbReference type="SUPFAM" id="SSF103481">
    <property type="entry name" value="Multidrug resistance efflux transporter EmrE"/>
    <property type="match status" value="2"/>
</dbReference>
<organism evidence="9 10">
    <name type="scientific">Providencia rettgeri</name>
    <dbReference type="NCBI Taxonomy" id="587"/>
    <lineage>
        <taxon>Bacteria</taxon>
        <taxon>Pseudomonadati</taxon>
        <taxon>Pseudomonadota</taxon>
        <taxon>Gammaproteobacteria</taxon>
        <taxon>Enterobacterales</taxon>
        <taxon>Morganellaceae</taxon>
        <taxon>Providencia</taxon>
    </lineage>
</organism>